<evidence type="ECO:0000313" key="1">
    <source>
        <dbReference type="EMBL" id="NKE57247.1"/>
    </source>
</evidence>
<protein>
    <submittedName>
        <fullName evidence="1">Helix-turn-helix transcriptional regulator</fullName>
    </submittedName>
</protein>
<dbReference type="InterPro" id="IPR010982">
    <property type="entry name" value="Lambda_DNA-bd_dom_sf"/>
</dbReference>
<reference evidence="1 2" key="1">
    <citation type="submission" date="2019-08" db="EMBL/GenBank/DDBJ databases">
        <title>Lentzea from Indian Himalayas.</title>
        <authorList>
            <person name="Mandal S."/>
            <person name="Mallick Gupta A."/>
            <person name="Maiti P.K."/>
            <person name="Sarkar J."/>
            <person name="Mandal S."/>
        </authorList>
    </citation>
    <scope>NUCLEOTIDE SEQUENCE [LARGE SCALE GENOMIC DNA]</scope>
    <source>
        <strain evidence="1 2">PSKA42</strain>
    </source>
</reference>
<dbReference type="Gene3D" id="1.10.260.40">
    <property type="entry name" value="lambda repressor-like DNA-binding domains"/>
    <property type="match status" value="1"/>
</dbReference>
<organism evidence="1 2">
    <name type="scientific">Lentzea indica</name>
    <dbReference type="NCBI Taxonomy" id="2604800"/>
    <lineage>
        <taxon>Bacteria</taxon>
        <taxon>Bacillati</taxon>
        <taxon>Actinomycetota</taxon>
        <taxon>Actinomycetes</taxon>
        <taxon>Pseudonocardiales</taxon>
        <taxon>Pseudonocardiaceae</taxon>
        <taxon>Lentzea</taxon>
    </lineage>
</organism>
<dbReference type="InterPro" id="IPR011990">
    <property type="entry name" value="TPR-like_helical_dom_sf"/>
</dbReference>
<comment type="caution">
    <text evidence="1">The sequence shown here is derived from an EMBL/GenBank/DDBJ whole genome shotgun (WGS) entry which is preliminary data.</text>
</comment>
<dbReference type="SUPFAM" id="SSF47413">
    <property type="entry name" value="lambda repressor-like DNA-binding domains"/>
    <property type="match status" value="1"/>
</dbReference>
<sequence>MCAPCVRRDVQASRAPAKVAEFWDRPRLSAALRSRHFGHVIEAYRKEHDPALTQAKIGRWFGLTQGQISRLERTVEPLQDLSKLEQWAHALRIPEALLWFRFAEDDVPPASVMPYESGFGWFNAPSPEAVERIVGTADVETLRAMTRTFRQLDNRFGGGHARATVSHYLVGEAVPLLRGGRFRDGVRRELFGAVAELNQLAGWMAYDVGDASAGRKHLRQALQLCQDVGDDALAAEMLAGMSHHAAFVRSPLVAVDLARAARDNAGRTGISALIAESAVMEAHGLALRHDAKGCLVALGDAETSFSSAGSDVPEWLRYFDAAYMAAKFAHCFRDLGRPEEAERFARRSLEMTEGYDRGRLFNTALLASILADQRRVEEACAAGTSALRMAGNMHSVRTVAYLEDVARRLQPFRAELAVQALYAEMTAVGIGLAEREDVK</sequence>
<dbReference type="SUPFAM" id="SSF48452">
    <property type="entry name" value="TPR-like"/>
    <property type="match status" value="1"/>
</dbReference>
<proteinExistence type="predicted"/>
<dbReference type="CDD" id="cd00093">
    <property type="entry name" value="HTH_XRE"/>
    <property type="match status" value="1"/>
</dbReference>
<gene>
    <name evidence="1" type="ORF">FXN61_10530</name>
</gene>
<dbReference type="Proteomes" id="UP001515943">
    <property type="component" value="Unassembled WGS sequence"/>
</dbReference>
<dbReference type="InterPro" id="IPR001387">
    <property type="entry name" value="Cro/C1-type_HTH"/>
</dbReference>
<name>A0ABX1FF27_9PSEU</name>
<dbReference type="EMBL" id="VSRL01000028">
    <property type="protein sequence ID" value="NKE57247.1"/>
    <property type="molecule type" value="Genomic_DNA"/>
</dbReference>
<keyword evidence="2" id="KW-1185">Reference proteome</keyword>
<evidence type="ECO:0000313" key="2">
    <source>
        <dbReference type="Proteomes" id="UP001515943"/>
    </source>
</evidence>
<accession>A0ABX1FF27</accession>
<dbReference type="Gene3D" id="1.25.40.10">
    <property type="entry name" value="Tetratricopeptide repeat domain"/>
    <property type="match status" value="1"/>
</dbReference>